<organism evidence="2 3">
    <name type="scientific">Ziziphus jujuba</name>
    <name type="common">Chinese jujube</name>
    <name type="synonym">Ziziphus sativa</name>
    <dbReference type="NCBI Taxonomy" id="326968"/>
    <lineage>
        <taxon>Eukaryota</taxon>
        <taxon>Viridiplantae</taxon>
        <taxon>Streptophyta</taxon>
        <taxon>Embryophyta</taxon>
        <taxon>Tracheophyta</taxon>
        <taxon>Spermatophyta</taxon>
        <taxon>Magnoliopsida</taxon>
        <taxon>eudicotyledons</taxon>
        <taxon>Gunneridae</taxon>
        <taxon>Pentapetalae</taxon>
        <taxon>rosids</taxon>
        <taxon>fabids</taxon>
        <taxon>Rosales</taxon>
        <taxon>Rhamnaceae</taxon>
        <taxon>Paliureae</taxon>
        <taxon>Ziziphus</taxon>
    </lineage>
</organism>
<keyword evidence="2" id="KW-1185">Reference proteome</keyword>
<dbReference type="InterPro" id="IPR038765">
    <property type="entry name" value="Papain-like_cys_pep_sf"/>
</dbReference>
<dbReference type="SUPFAM" id="SSF54001">
    <property type="entry name" value="Cysteine proteinases"/>
    <property type="match status" value="1"/>
</dbReference>
<reference evidence="3" key="2">
    <citation type="submission" date="2025-08" db="UniProtKB">
        <authorList>
            <consortium name="RefSeq"/>
        </authorList>
    </citation>
    <scope>IDENTIFICATION</scope>
    <source>
        <tissue evidence="3">Seedling</tissue>
    </source>
</reference>
<reference evidence="2" key="1">
    <citation type="submission" date="2025-05" db="UniProtKB">
        <authorList>
            <consortium name="RefSeq"/>
        </authorList>
    </citation>
    <scope>NUCLEOTIDE SEQUENCE [LARGE SCALE GENOMIC DNA]</scope>
</reference>
<dbReference type="Proteomes" id="UP001652623">
    <property type="component" value="Chromosome 1"/>
</dbReference>
<dbReference type="RefSeq" id="XP_048322034.1">
    <property type="nucleotide sequence ID" value="XM_048466077.1"/>
</dbReference>
<feature type="domain" description="Cathepsin propeptide inhibitor" evidence="1">
    <location>
        <begin position="20"/>
        <end position="77"/>
    </location>
</feature>
<evidence type="ECO:0000259" key="1">
    <source>
        <dbReference type="SMART" id="SM00848"/>
    </source>
</evidence>
<protein>
    <submittedName>
        <fullName evidence="3">Senescence-specific cysteine protease SAG39-like</fullName>
    </submittedName>
</protein>
<dbReference type="SMART" id="SM00848">
    <property type="entry name" value="Inhibitor_I29"/>
    <property type="match status" value="1"/>
</dbReference>
<dbReference type="Gene3D" id="3.90.70.10">
    <property type="entry name" value="Cysteine proteinases"/>
    <property type="match status" value="1"/>
</dbReference>
<dbReference type="InterPro" id="IPR013201">
    <property type="entry name" value="Prot_inhib_I29"/>
</dbReference>
<accession>A0ABM3I797</accession>
<proteinExistence type="predicted"/>
<dbReference type="GeneID" id="125418273"/>
<evidence type="ECO:0000313" key="2">
    <source>
        <dbReference type="Proteomes" id="UP001652623"/>
    </source>
</evidence>
<gene>
    <name evidence="3" type="primary">LOC125418273</name>
</gene>
<evidence type="ECO:0000313" key="3">
    <source>
        <dbReference type="RefSeq" id="XP_048322034.1"/>
    </source>
</evidence>
<dbReference type="Pfam" id="PF08246">
    <property type="entry name" value="Inhibitor_I29"/>
    <property type="match status" value="1"/>
</dbReference>
<name>A0ABM3I797_ZIZJJ</name>
<sequence length="155" mass="18119">MSVFQAKCRTLNEASMSERHEEWMALFGRTYKNDAEKEKRFLIFKDNVELIESFNKVGNRPYKLNINEYADQTIEEFQASRNGYKRPFSRPSTQKPSRYENVSELPSSIDWTKKGGVTPVTDQNQCGNSSINLDDVGRFLQWLRWRVLPSKQQGN</sequence>